<accession>A0ABV3ZL97</accession>
<dbReference type="PANTHER" id="PTHR34047">
    <property type="entry name" value="NUCLEAR INTRON MATURASE 1, MITOCHONDRIAL-RELATED"/>
    <property type="match status" value="1"/>
</dbReference>
<feature type="domain" description="Reverse transcriptase" evidence="2">
    <location>
        <begin position="19"/>
        <end position="315"/>
    </location>
</feature>
<evidence type="ECO:0000313" key="3">
    <source>
        <dbReference type="EMBL" id="MEX6690662.1"/>
    </source>
</evidence>
<dbReference type="InterPro" id="IPR024937">
    <property type="entry name" value="Domain_X"/>
</dbReference>
<name>A0ABV3ZL97_9BACT</name>
<dbReference type="InterPro" id="IPR003615">
    <property type="entry name" value="HNH_nuc"/>
</dbReference>
<keyword evidence="3" id="KW-0548">Nucleotidyltransferase</keyword>
<keyword evidence="4" id="KW-1185">Reference proteome</keyword>
<protein>
    <submittedName>
        <fullName evidence="3">Reverse transcriptase domain-containing protein</fullName>
    </submittedName>
</protein>
<keyword evidence="3" id="KW-0808">Transferase</keyword>
<gene>
    <name evidence="3" type="ORF">QTN47_24360</name>
</gene>
<dbReference type="InterPro" id="IPR051083">
    <property type="entry name" value="GrpII_Intron_Splice-Mob/Def"/>
</dbReference>
<dbReference type="Pfam" id="PF00078">
    <property type="entry name" value="RVT_1"/>
    <property type="match status" value="2"/>
</dbReference>
<dbReference type="SUPFAM" id="SSF56672">
    <property type="entry name" value="DNA/RNA polymerases"/>
    <property type="match status" value="1"/>
</dbReference>
<evidence type="ECO:0000256" key="1">
    <source>
        <dbReference type="ARBA" id="ARBA00034120"/>
    </source>
</evidence>
<comment type="caution">
    <text evidence="3">The sequence shown here is derived from an EMBL/GenBank/DDBJ whole genome shotgun (WGS) entry which is preliminary data.</text>
</comment>
<dbReference type="InterPro" id="IPR000477">
    <property type="entry name" value="RT_dom"/>
</dbReference>
<dbReference type="PROSITE" id="PS50878">
    <property type="entry name" value="RT_POL"/>
    <property type="match status" value="1"/>
</dbReference>
<dbReference type="InterPro" id="IPR043502">
    <property type="entry name" value="DNA/RNA_pol_sf"/>
</dbReference>
<dbReference type="CDD" id="cd00085">
    <property type="entry name" value="HNHc"/>
    <property type="match status" value="1"/>
</dbReference>
<reference evidence="3 4" key="1">
    <citation type="submission" date="2023-07" db="EMBL/GenBank/DDBJ databases">
        <authorList>
            <person name="Lian W.-H."/>
        </authorList>
    </citation>
    <scope>NUCLEOTIDE SEQUENCE [LARGE SCALE GENOMIC DNA]</scope>
    <source>
        <strain evidence="3 4">SYSU DXS3180</strain>
    </source>
</reference>
<dbReference type="PANTHER" id="PTHR34047:SF8">
    <property type="entry name" value="PROTEIN YKFC"/>
    <property type="match status" value="1"/>
</dbReference>
<dbReference type="Proteomes" id="UP001560573">
    <property type="component" value="Unassembled WGS sequence"/>
</dbReference>
<keyword evidence="3" id="KW-0695">RNA-directed DNA polymerase</keyword>
<organism evidence="3 4">
    <name type="scientific">Danxiaibacter flavus</name>
    <dbReference type="NCBI Taxonomy" id="3049108"/>
    <lineage>
        <taxon>Bacteria</taxon>
        <taxon>Pseudomonadati</taxon>
        <taxon>Bacteroidota</taxon>
        <taxon>Chitinophagia</taxon>
        <taxon>Chitinophagales</taxon>
        <taxon>Chitinophagaceae</taxon>
        <taxon>Danxiaibacter</taxon>
    </lineage>
</organism>
<dbReference type="CDD" id="cd01651">
    <property type="entry name" value="RT_G2_intron"/>
    <property type="match status" value="1"/>
</dbReference>
<comment type="similarity">
    <text evidence="1">Belongs to the bacterial reverse transcriptase family.</text>
</comment>
<dbReference type="Pfam" id="PF01348">
    <property type="entry name" value="Intron_maturas2"/>
    <property type="match status" value="1"/>
</dbReference>
<dbReference type="GO" id="GO:0003964">
    <property type="term" value="F:RNA-directed DNA polymerase activity"/>
    <property type="evidence" value="ECO:0007669"/>
    <property type="project" value="UniProtKB-KW"/>
</dbReference>
<evidence type="ECO:0000313" key="4">
    <source>
        <dbReference type="Proteomes" id="UP001560573"/>
    </source>
</evidence>
<evidence type="ECO:0000259" key="2">
    <source>
        <dbReference type="PROSITE" id="PS50878"/>
    </source>
</evidence>
<dbReference type="Pfam" id="PF21368">
    <property type="entry name" value="AI2M-like_HNH"/>
    <property type="match status" value="1"/>
</dbReference>
<sequence length="554" mass="65043">MSPGSDGSTIDKMSLERISNLIEKLRTEQYKPTPVRRIYILKKNGKQRPIGIPSFDDKLVQEVIRMILEAIFEKQFDNSSHGFRPHKSCHTALKQVHNRFTGVKWFIEGDIEGFFDNINHDTMICILRHRIADERFLRLIRKFLNAGYLEDWKYHKTFSGTPQGGIVSPILANIYLDQLDKYIRQYIAVFDEGKRREQNEAYHKLSRQKAKLLYKFDRLRDLQIRKERIEKVKIVESQRKLLSSGNEMDSRYKRLKYVRYADDFLIGIIGSKRDCEQIKADIQQYLKENLNLTLSAEKTLITQSNKAARFLGYDVSIRKSNHTKRTKDGHLMRTFQSKVILDVPNKTILKKLFSYEAVKLIYDHNGEKWKPTKRIKLQNNDDLEILNAYNTEIKGFTNYYRIANNSSALHDFRYIMEYSMYKTFAAKYRTTVGKIRSKYRHGKDFAVTYTGKNGVVKRNVFRKESFQRVSYSTLVTDNLPNTITVSARTSLIDRLQAQTCEACGATNQLQMHHVRKLKDLQGNEPWKILMIARRRKTLAVCYSCHRKIHNGKMD</sequence>
<dbReference type="EMBL" id="JAULBC010000010">
    <property type="protein sequence ID" value="MEX6690662.1"/>
    <property type="molecule type" value="Genomic_DNA"/>
</dbReference>
<dbReference type="InterPro" id="IPR049030">
    <property type="entry name" value="AI2M-like_HNH"/>
</dbReference>
<proteinExistence type="inferred from homology"/>